<accession>A0A642V7G9</accession>
<feature type="compositionally biased region" description="Polar residues" evidence="8">
    <location>
        <begin position="54"/>
        <end position="65"/>
    </location>
</feature>
<gene>
    <name evidence="9" type="ORF">TRICI_002084</name>
</gene>
<organism evidence="9 10">
    <name type="scientific">Trichomonascus ciferrii</name>
    <dbReference type="NCBI Taxonomy" id="44093"/>
    <lineage>
        <taxon>Eukaryota</taxon>
        <taxon>Fungi</taxon>
        <taxon>Dikarya</taxon>
        <taxon>Ascomycota</taxon>
        <taxon>Saccharomycotina</taxon>
        <taxon>Dipodascomycetes</taxon>
        <taxon>Dipodascales</taxon>
        <taxon>Trichomonascaceae</taxon>
        <taxon>Trichomonascus</taxon>
        <taxon>Trichomonascus ciferrii complex</taxon>
    </lineage>
</organism>
<dbReference type="VEuPathDB" id="FungiDB:TRICI_002084"/>
<dbReference type="AlphaFoldDB" id="A0A642V7G9"/>
<evidence type="ECO:0000256" key="7">
    <source>
        <dbReference type="SAM" id="Coils"/>
    </source>
</evidence>
<comment type="similarity">
    <text evidence="2">Belongs to the mitochondrion-specific ribosomal protein mL50 family.</text>
</comment>
<evidence type="ECO:0000256" key="6">
    <source>
        <dbReference type="ARBA" id="ARBA00035183"/>
    </source>
</evidence>
<dbReference type="GO" id="GO:0005739">
    <property type="term" value="C:mitochondrion"/>
    <property type="evidence" value="ECO:0007669"/>
    <property type="project" value="UniProtKB-SubCell"/>
</dbReference>
<evidence type="ECO:0000313" key="10">
    <source>
        <dbReference type="Proteomes" id="UP000761534"/>
    </source>
</evidence>
<dbReference type="Gene3D" id="1.10.1200.10">
    <property type="entry name" value="ACP-like"/>
    <property type="match status" value="1"/>
</dbReference>
<feature type="coiled-coil region" evidence="7">
    <location>
        <begin position="236"/>
        <end position="263"/>
    </location>
</feature>
<keyword evidence="10" id="KW-1185">Reference proteome</keyword>
<feature type="region of interest" description="Disordered" evidence="8">
    <location>
        <begin position="37"/>
        <end position="88"/>
    </location>
</feature>
<evidence type="ECO:0000256" key="5">
    <source>
        <dbReference type="ARBA" id="ARBA00023274"/>
    </source>
</evidence>
<dbReference type="Proteomes" id="UP000761534">
    <property type="component" value="Unassembled WGS sequence"/>
</dbReference>
<keyword evidence="5" id="KW-0687">Ribonucleoprotein</keyword>
<dbReference type="GO" id="GO:1990904">
    <property type="term" value="C:ribonucleoprotein complex"/>
    <property type="evidence" value="ECO:0007669"/>
    <property type="project" value="UniProtKB-KW"/>
</dbReference>
<reference evidence="9" key="1">
    <citation type="journal article" date="2019" name="G3 (Bethesda)">
        <title>Genome Assemblies of Two Rare Opportunistic Yeast Pathogens: Diutina rugosa (syn. Candida rugosa) and Trichomonascus ciferrii (syn. Candida ciferrii).</title>
        <authorList>
            <person name="Mixao V."/>
            <person name="Saus E."/>
            <person name="Hansen A.P."/>
            <person name="Lass-Florl C."/>
            <person name="Gabaldon T."/>
        </authorList>
    </citation>
    <scope>NUCLEOTIDE SEQUENCE</scope>
    <source>
        <strain evidence="9">CBS 4856</strain>
    </source>
</reference>
<keyword evidence="7" id="KW-0175">Coiled coil</keyword>
<evidence type="ECO:0000256" key="4">
    <source>
        <dbReference type="ARBA" id="ARBA00023128"/>
    </source>
</evidence>
<comment type="caution">
    <text evidence="9">The sequence shown here is derived from an EMBL/GenBank/DDBJ whole genome shotgun (WGS) entry which is preliminary data.</text>
</comment>
<dbReference type="Pfam" id="PF10501">
    <property type="entry name" value="Ribosomal_L50"/>
    <property type="match status" value="1"/>
</dbReference>
<keyword evidence="3" id="KW-0689">Ribosomal protein</keyword>
<protein>
    <recommendedName>
        <fullName evidence="6">Large ribosomal subunit protein mL50</fullName>
    </recommendedName>
</protein>
<proteinExistence type="inferred from homology"/>
<dbReference type="EMBL" id="SWFS01000143">
    <property type="protein sequence ID" value="KAA8915768.1"/>
    <property type="molecule type" value="Genomic_DNA"/>
</dbReference>
<feature type="compositionally biased region" description="Low complexity" evidence="8">
    <location>
        <begin position="69"/>
        <end position="86"/>
    </location>
</feature>
<evidence type="ECO:0000256" key="1">
    <source>
        <dbReference type="ARBA" id="ARBA00004173"/>
    </source>
</evidence>
<evidence type="ECO:0000313" key="9">
    <source>
        <dbReference type="EMBL" id="KAA8915768.1"/>
    </source>
</evidence>
<dbReference type="GO" id="GO:0005840">
    <property type="term" value="C:ribosome"/>
    <property type="evidence" value="ECO:0007669"/>
    <property type="project" value="UniProtKB-KW"/>
</dbReference>
<sequence>MSVLLRQQKAAVLSVCRQVGGQRGFSQTAQRSDLFDFLRRRSIKPRDEEPKPTATDTSTPAQPQKKTSDVMSEVESSSSSEPVKQSLRIVGKPPSIQETWEAEKNGFDLSNPWPIRLVAPELTAEAVINALETNYAKIVEPKLTEKPTDWKSTKLDDLQLRFDFSKAVIAELQVSIPDRVLSQLSTIGDIHDYYLTQVVGRIFNEKLPDAVYFDKEEFEGTNITFVDADKEKKESKLRWKRLVQEAKEQQRQQQRELLDKALQ</sequence>
<evidence type="ECO:0000256" key="3">
    <source>
        <dbReference type="ARBA" id="ARBA00022980"/>
    </source>
</evidence>
<comment type="subcellular location">
    <subcellularLocation>
        <location evidence="1">Mitochondrion</location>
    </subcellularLocation>
</comment>
<dbReference type="InterPro" id="IPR036736">
    <property type="entry name" value="ACP-like_sf"/>
</dbReference>
<dbReference type="InterPro" id="IPR018305">
    <property type="entry name" value="Ribosomal_m50"/>
</dbReference>
<feature type="compositionally biased region" description="Basic and acidic residues" evidence="8">
    <location>
        <begin position="37"/>
        <end position="51"/>
    </location>
</feature>
<keyword evidence="4" id="KW-0496">Mitochondrion</keyword>
<dbReference type="OrthoDB" id="3980895at2759"/>
<evidence type="ECO:0000256" key="8">
    <source>
        <dbReference type="SAM" id="MobiDB-lite"/>
    </source>
</evidence>
<evidence type="ECO:0000256" key="2">
    <source>
        <dbReference type="ARBA" id="ARBA00008860"/>
    </source>
</evidence>
<name>A0A642V7G9_9ASCO</name>